<proteinExistence type="inferred from homology"/>
<keyword evidence="2" id="KW-0479">Metal-binding</keyword>
<dbReference type="InterPro" id="IPR055438">
    <property type="entry name" value="AstE_AspA_cat"/>
</dbReference>
<comment type="similarity">
    <text evidence="5">Belongs to the peptidase M14 family.</text>
</comment>
<keyword evidence="3" id="KW-0378">Hydrolase</keyword>
<evidence type="ECO:0000313" key="8">
    <source>
        <dbReference type="Proteomes" id="UP000178606"/>
    </source>
</evidence>
<protein>
    <recommendedName>
        <fullName evidence="6">Peptidase M14 domain-containing protein</fullName>
    </recommendedName>
</protein>
<dbReference type="GO" id="GO:0004181">
    <property type="term" value="F:metallocarboxypeptidase activity"/>
    <property type="evidence" value="ECO:0007669"/>
    <property type="project" value="InterPro"/>
</dbReference>
<evidence type="ECO:0000256" key="1">
    <source>
        <dbReference type="ARBA" id="ARBA00001947"/>
    </source>
</evidence>
<name>A0A1F6CDU7_HANXR</name>
<evidence type="ECO:0000256" key="4">
    <source>
        <dbReference type="ARBA" id="ARBA00022833"/>
    </source>
</evidence>
<reference evidence="7 8" key="1">
    <citation type="journal article" date="2016" name="Nat. Commun.">
        <title>Thousands of microbial genomes shed light on interconnected biogeochemical processes in an aquifer system.</title>
        <authorList>
            <person name="Anantharaman K."/>
            <person name="Brown C.T."/>
            <person name="Hug L.A."/>
            <person name="Sharon I."/>
            <person name="Castelle C.J."/>
            <person name="Probst A.J."/>
            <person name="Thomas B.C."/>
            <person name="Singh A."/>
            <person name="Wilkins M.J."/>
            <person name="Karaoz U."/>
            <person name="Brodie E.L."/>
            <person name="Williams K.H."/>
            <person name="Hubbard S.S."/>
            <person name="Banfield J.F."/>
        </authorList>
    </citation>
    <scope>NUCLEOTIDE SEQUENCE [LARGE SCALE GENOMIC DNA]</scope>
    <source>
        <strain evidence="8">RIFCSPLOWO2_12_FULL_64_10</strain>
    </source>
</reference>
<evidence type="ECO:0000256" key="3">
    <source>
        <dbReference type="ARBA" id="ARBA00022801"/>
    </source>
</evidence>
<feature type="active site" description="Proton donor/acceptor" evidence="5">
    <location>
        <position position="227"/>
    </location>
</feature>
<feature type="domain" description="Peptidase M14" evidence="6">
    <location>
        <begin position="2"/>
        <end position="252"/>
    </location>
</feature>
<evidence type="ECO:0000256" key="5">
    <source>
        <dbReference type="PROSITE-ProRule" id="PRU01379"/>
    </source>
</evidence>
<evidence type="ECO:0000256" key="2">
    <source>
        <dbReference type="ARBA" id="ARBA00022723"/>
    </source>
</evidence>
<comment type="cofactor">
    <cofactor evidence="1">
        <name>Zn(2+)</name>
        <dbReference type="ChEBI" id="CHEBI:29105"/>
    </cofactor>
</comment>
<dbReference type="PROSITE" id="PS52035">
    <property type="entry name" value="PEPTIDASE_M14"/>
    <property type="match status" value="1"/>
</dbReference>
<accession>A0A1F6CDU7</accession>
<evidence type="ECO:0000313" key="7">
    <source>
        <dbReference type="EMBL" id="OGG47092.1"/>
    </source>
</evidence>
<dbReference type="InterPro" id="IPR000834">
    <property type="entry name" value="Peptidase_M14"/>
</dbReference>
<comment type="caution">
    <text evidence="7">The sequence shown here is derived from an EMBL/GenBank/DDBJ whole genome shotgun (WGS) entry which is preliminary data.</text>
</comment>
<dbReference type="GO" id="GO:0016788">
    <property type="term" value="F:hydrolase activity, acting on ester bonds"/>
    <property type="evidence" value="ECO:0007669"/>
    <property type="project" value="InterPro"/>
</dbReference>
<dbReference type="SUPFAM" id="SSF53187">
    <property type="entry name" value="Zn-dependent exopeptidases"/>
    <property type="match status" value="1"/>
</dbReference>
<dbReference type="Gene3D" id="3.40.630.10">
    <property type="entry name" value="Zn peptidases"/>
    <property type="match status" value="1"/>
</dbReference>
<organism evidence="7 8">
    <name type="scientific">Handelsmanbacteria sp. (strain RIFCSPLOWO2_12_FULL_64_10)</name>
    <dbReference type="NCBI Taxonomy" id="1817868"/>
    <lineage>
        <taxon>Bacteria</taxon>
        <taxon>Candidatus Handelsmaniibacteriota</taxon>
    </lineage>
</organism>
<dbReference type="AlphaFoldDB" id="A0A1F6CDU7"/>
<dbReference type="GO" id="GO:0006508">
    <property type="term" value="P:proteolysis"/>
    <property type="evidence" value="ECO:0007669"/>
    <property type="project" value="InterPro"/>
</dbReference>
<sequence length="252" mass="27855">MKVRSYTDVLHRIEAVASGDRSWQVSEIAFLSYPPGGYPLVALCRPGEAGAPCLSLSAGIHGDEAAGVEALLRFLESNLPRRFASVPLIVLPCQNPFGYERHSRFNGCGLDLNRQFDKPDTPAQEAIALRRFLLQRRPVLVVECHEDADADGFYLWEIKRPGCPEIGRGVVNRIAVAYPVTVARIVEGCFVTAGVAHPTAERIRRIGGWSHTYFLFRNGTPHCLTPETPSSAPFEARVDMHLTAIRTALEMM</sequence>
<dbReference type="EMBL" id="MFKF01000275">
    <property type="protein sequence ID" value="OGG47092.1"/>
    <property type="molecule type" value="Genomic_DNA"/>
</dbReference>
<dbReference type="GO" id="GO:0008270">
    <property type="term" value="F:zinc ion binding"/>
    <property type="evidence" value="ECO:0007669"/>
    <property type="project" value="InterPro"/>
</dbReference>
<gene>
    <name evidence="7" type="ORF">A3F84_14040</name>
</gene>
<dbReference type="CDD" id="cd06231">
    <property type="entry name" value="M14_REP34-like"/>
    <property type="match status" value="1"/>
</dbReference>
<evidence type="ECO:0000259" key="6">
    <source>
        <dbReference type="PROSITE" id="PS52035"/>
    </source>
</evidence>
<dbReference type="Proteomes" id="UP000178606">
    <property type="component" value="Unassembled WGS sequence"/>
</dbReference>
<keyword evidence="4" id="KW-0862">Zinc</keyword>
<dbReference type="Pfam" id="PF24827">
    <property type="entry name" value="AstE_AspA_cat"/>
    <property type="match status" value="1"/>
</dbReference>